<protein>
    <submittedName>
        <fullName evidence="1">Uncharacterized protein</fullName>
    </submittedName>
</protein>
<reference evidence="1 2" key="1">
    <citation type="journal article" date="2021" name="Nat. Plants">
        <title>The Taxus genome provides insights into paclitaxel biosynthesis.</title>
        <authorList>
            <person name="Xiong X."/>
            <person name="Gou J."/>
            <person name="Liao Q."/>
            <person name="Li Y."/>
            <person name="Zhou Q."/>
            <person name="Bi G."/>
            <person name="Li C."/>
            <person name="Du R."/>
            <person name="Wang X."/>
            <person name="Sun T."/>
            <person name="Guo L."/>
            <person name="Liang H."/>
            <person name="Lu P."/>
            <person name="Wu Y."/>
            <person name="Zhang Z."/>
            <person name="Ro D.K."/>
            <person name="Shang Y."/>
            <person name="Huang S."/>
            <person name="Yan J."/>
        </authorList>
    </citation>
    <scope>NUCLEOTIDE SEQUENCE [LARGE SCALE GENOMIC DNA]</scope>
    <source>
        <strain evidence="1">Ta-2019</strain>
    </source>
</reference>
<dbReference type="EMBL" id="JAHRHJ020003813">
    <property type="protein sequence ID" value="KAH9289462.1"/>
    <property type="molecule type" value="Genomic_DNA"/>
</dbReference>
<gene>
    <name evidence="1" type="ORF">KI387_033579</name>
</gene>
<proteinExistence type="predicted"/>
<dbReference type="AlphaFoldDB" id="A0AA38C3X8"/>
<accession>A0AA38C3X8</accession>
<comment type="caution">
    <text evidence="1">The sequence shown here is derived from an EMBL/GenBank/DDBJ whole genome shotgun (WGS) entry which is preliminary data.</text>
</comment>
<organism evidence="1 2">
    <name type="scientific">Taxus chinensis</name>
    <name type="common">Chinese yew</name>
    <name type="synonym">Taxus wallichiana var. chinensis</name>
    <dbReference type="NCBI Taxonomy" id="29808"/>
    <lineage>
        <taxon>Eukaryota</taxon>
        <taxon>Viridiplantae</taxon>
        <taxon>Streptophyta</taxon>
        <taxon>Embryophyta</taxon>
        <taxon>Tracheophyta</taxon>
        <taxon>Spermatophyta</taxon>
        <taxon>Pinopsida</taxon>
        <taxon>Pinidae</taxon>
        <taxon>Conifers II</taxon>
        <taxon>Cupressales</taxon>
        <taxon>Taxaceae</taxon>
        <taxon>Taxus</taxon>
    </lineage>
</organism>
<name>A0AA38C3X8_TAXCH</name>
<sequence>LKKAPHIRHMTVKPPVMSDEQVRNSLIKVSAKVVRKNIDKVETIRVLLEDNKDKDT</sequence>
<evidence type="ECO:0000313" key="2">
    <source>
        <dbReference type="Proteomes" id="UP000824469"/>
    </source>
</evidence>
<evidence type="ECO:0000313" key="1">
    <source>
        <dbReference type="EMBL" id="KAH9289462.1"/>
    </source>
</evidence>
<keyword evidence="2" id="KW-1185">Reference proteome</keyword>
<dbReference type="Proteomes" id="UP000824469">
    <property type="component" value="Unassembled WGS sequence"/>
</dbReference>
<feature type="non-terminal residue" evidence="1">
    <location>
        <position position="1"/>
    </location>
</feature>